<evidence type="ECO:0000313" key="2">
    <source>
        <dbReference type="Proteomes" id="UP001163324"/>
    </source>
</evidence>
<accession>A0ACC0UVK0</accession>
<evidence type="ECO:0000313" key="1">
    <source>
        <dbReference type="EMBL" id="KAI9898014.1"/>
    </source>
</evidence>
<proteinExistence type="predicted"/>
<organism evidence="1 2">
    <name type="scientific">Trichothecium roseum</name>
    <dbReference type="NCBI Taxonomy" id="47278"/>
    <lineage>
        <taxon>Eukaryota</taxon>
        <taxon>Fungi</taxon>
        <taxon>Dikarya</taxon>
        <taxon>Ascomycota</taxon>
        <taxon>Pezizomycotina</taxon>
        <taxon>Sordariomycetes</taxon>
        <taxon>Hypocreomycetidae</taxon>
        <taxon>Hypocreales</taxon>
        <taxon>Hypocreales incertae sedis</taxon>
        <taxon>Trichothecium</taxon>
    </lineage>
</organism>
<protein>
    <submittedName>
        <fullName evidence="1">Uncharacterized protein</fullName>
    </submittedName>
</protein>
<sequence length="359" mass="39334">MSYPGAIPPPEGFVPDLANPQDVLRTCNVVTQVLTMVIVTVCISFRVYAKHTLPIGSFFWEDVTTYASYILLMGYCVTALFASKYGGGLDQWEVSPAHAMRFAQSCYAATIIYAPMTLMVKISLLLIIARVFGGVHKQVKYGIWALLAINGLYYTSGLFIKIFICHPISAYWMGQLDKCLDQSAIVTADAIVSVISDLALLLLPVPLTCSLQMPLRKKLHVLGMLCAGGVATAFSVYRLAMIVTDGKSPNQTIIFIQVILSGNAEVGLGVITTCLPAIKRIYDKQVKGTSYFMRSHTHTSRSRPENYDLSNNIHVTTHMSVRPSSTAYGDYQTDHDEAGLVSSTKADCYTVTSRPSKSL</sequence>
<reference evidence="1" key="1">
    <citation type="submission" date="2022-10" db="EMBL/GenBank/DDBJ databases">
        <title>Complete Genome of Trichothecium roseum strain YXFP-22015, a Plant Pathogen Isolated from Citrus.</title>
        <authorList>
            <person name="Wang Y."/>
            <person name="Zhu L."/>
        </authorList>
    </citation>
    <scope>NUCLEOTIDE SEQUENCE</scope>
    <source>
        <strain evidence="1">YXFP-22015</strain>
    </source>
</reference>
<gene>
    <name evidence="1" type="ORF">N3K66_006374</name>
</gene>
<dbReference type="Proteomes" id="UP001163324">
    <property type="component" value="Chromosome 6"/>
</dbReference>
<dbReference type="EMBL" id="CM047945">
    <property type="protein sequence ID" value="KAI9898014.1"/>
    <property type="molecule type" value="Genomic_DNA"/>
</dbReference>
<keyword evidence="2" id="KW-1185">Reference proteome</keyword>
<comment type="caution">
    <text evidence="1">The sequence shown here is derived from an EMBL/GenBank/DDBJ whole genome shotgun (WGS) entry which is preliminary data.</text>
</comment>
<name>A0ACC0UVK0_9HYPO</name>